<feature type="compositionally biased region" description="Basic and acidic residues" evidence="1">
    <location>
        <begin position="53"/>
        <end position="70"/>
    </location>
</feature>
<comment type="caution">
    <text evidence="2">The sequence shown here is derived from an EMBL/GenBank/DDBJ whole genome shotgun (WGS) entry which is preliminary data.</text>
</comment>
<reference evidence="2 3" key="1">
    <citation type="submission" date="2019-06" db="EMBL/GenBank/DDBJ databases">
        <title>Draft genome sequence of Actinomyces oris CCUG 34288T.</title>
        <authorList>
            <person name="Salva-Serra F."/>
            <person name="Cardew S."/>
            <person name="Moore E."/>
        </authorList>
    </citation>
    <scope>NUCLEOTIDE SEQUENCE [LARGE SCALE GENOMIC DNA]</scope>
    <source>
        <strain evidence="2 3">CCUG 34288</strain>
    </source>
</reference>
<gene>
    <name evidence="2" type="ORF">FK267_00255</name>
</gene>
<evidence type="ECO:0000256" key="1">
    <source>
        <dbReference type="SAM" id="MobiDB-lite"/>
    </source>
</evidence>
<accession>A0A508BU78</accession>
<dbReference type="Proteomes" id="UP000317942">
    <property type="component" value="Unassembled WGS sequence"/>
</dbReference>
<feature type="region of interest" description="Disordered" evidence="1">
    <location>
        <begin position="1"/>
        <end position="70"/>
    </location>
</feature>
<dbReference type="RefSeq" id="WP_141405773.1">
    <property type="nucleotide sequence ID" value="NZ_CP066060.1"/>
</dbReference>
<dbReference type="EMBL" id="VICC01000001">
    <property type="protein sequence ID" value="TQD63075.1"/>
    <property type="molecule type" value="Genomic_DNA"/>
</dbReference>
<protein>
    <submittedName>
        <fullName evidence="2">Uncharacterized protein</fullName>
    </submittedName>
</protein>
<name>A0A508BU78_9ACTO</name>
<organism evidence="2 3">
    <name type="scientific">Actinomyces oris</name>
    <dbReference type="NCBI Taxonomy" id="544580"/>
    <lineage>
        <taxon>Bacteria</taxon>
        <taxon>Bacillati</taxon>
        <taxon>Actinomycetota</taxon>
        <taxon>Actinomycetes</taxon>
        <taxon>Actinomycetales</taxon>
        <taxon>Actinomycetaceae</taxon>
        <taxon>Actinomyces</taxon>
    </lineage>
</organism>
<dbReference type="AlphaFoldDB" id="A0A508BU78"/>
<feature type="compositionally biased region" description="Polar residues" evidence="1">
    <location>
        <begin position="19"/>
        <end position="28"/>
    </location>
</feature>
<evidence type="ECO:0000313" key="2">
    <source>
        <dbReference type="EMBL" id="TQD63075.1"/>
    </source>
</evidence>
<sequence length="70" mass="7998">MSLLMRFPTRRGRKAEGLSTPTTRTSASLLVRRPRRKGSTGRRPEHPDDEDVRELARETPEEEGVDRPKA</sequence>
<evidence type="ECO:0000313" key="3">
    <source>
        <dbReference type="Proteomes" id="UP000317942"/>
    </source>
</evidence>
<proteinExistence type="predicted"/>
<dbReference type="GeneID" id="64213703"/>